<keyword evidence="3" id="KW-0813">Transport</keyword>
<feature type="compositionally biased region" description="Low complexity" evidence="7">
    <location>
        <begin position="339"/>
        <end position="356"/>
    </location>
</feature>
<dbReference type="Proteomes" id="UP001151582">
    <property type="component" value="Unassembled WGS sequence"/>
</dbReference>
<comment type="caution">
    <text evidence="9">The sequence shown here is derived from an EMBL/GenBank/DDBJ whole genome shotgun (WGS) entry which is preliminary data.</text>
</comment>
<dbReference type="GO" id="GO:0015031">
    <property type="term" value="P:protein transport"/>
    <property type="evidence" value="ECO:0007669"/>
    <property type="project" value="UniProtKB-KW"/>
</dbReference>
<dbReference type="InterPro" id="IPR012501">
    <property type="entry name" value="Vps54_C"/>
</dbReference>
<sequence length="1421" mass="155618">MPYPVDPTRTSKGGLDRSKKYLSNEAYMCPNCYTPAVHHVKLSTKFSLFCIPLFPISKGKRYYLCDRCNWASSEGPPQFVQRPPPPPGMAPAGQPDGMLKLCIANMLGQLVILAYLQVQSSVIVHRGLGYRHAMASPPLSAPNSDRRQSTITLSPARRLSLNPATDAQGHSLPTTPVPRPPHRAAWSRASVSGTRPTSARASRAATPNLEPSAAPTHQAPSEGHRSKHAGSDTARSSVGEVLFSHPGWTNRDISLNAIAAILNNPLTKTSGVTKIQKSDLPVVPTTTYRRVKQSDFDGYLTKIARHYEQYCQNKLPLHPQQSSTGPQMSIARPFKQISESKPSSSAPVSPSLSPSSTILPTTHRPSQELALDYLPSFFSRSDLNLSDPRQFEQLCRALAQLPTASGQPPHQILAASHQTAVTPAFVAKAQEGISLCLDAVEQHLTQEISQRSKAFFDALSILQDLHIETDKCIHQIHDLRGQLQQVFRLHCGTGTTLLVLHQRKRNLTQLKEGVAALDELRAVLDHAAILIQQDDLIAAHHLLCDTQRAMGKHMVTPRVATPPSHPAPSSVPSHGPLGVSSQGSPSMATAVIAGQTHQPLLMAKSKAFQQLWRELEATRDSVSASIEQEMTPTIANSLQGFYHECPALSVASVMPTSSDTFPQLSSLPDMDLETVQASLTHQLAPSIRALGRNDRLLPAVQTARDGVLQAIDELLAEMWFRVFPNLAQQAASADIPDTARRRSEDQRLARNLYDGSKYVAKADLSTVVDNQQPWLASVPQMTFDQFLELLFQLFRTFLLALKHDAMVKTAMLAAIDTSQSDSPALGDLTPPNSDCPVRRARLPASNHTAYALKTSTSPPSSPGKPASAAYPEVWSELEDVTFAIAELAHILCVKVIGHRANHTAQLDLKSFYRFYAVSWAYIYESEAWTRKTCFGLRGTLISQAKAFLSHFHMERTKQLALLIENDQWVQKQVPIDFQLMVDKIVKSAILPRHLERLQSVTAGNTGKESQPTDDTTTANTGPCDASNPPLLSSSSPLIATLPTSPARSPVAPERTVPPFLVLEFDGEGPPQSLSDPATTQRWKQRASVDSIVSLLSSNHPDSWYADPELLLSYGSPFESSTTEVSGAADSKKYMEIRGDKFHMVGCSLVLIKILTDYIQCAANIQMLATDVLHRVVEIFKLFNSRVCQVILGAGAMRSAGLKNITAKHIALASQSLGLAMAIIPHVKECLRQIFSAKQETLLAEFDRIIHDLQEHQQELHHKLVAIMTERAQFHGKTIQATDWDIKHPGAKDFNPTPNMELLVKETRTLHKVLGNYLSIPVLQQIMSNVLAMYSRKLEEQVADVVVTTSQGKQRLLADMQYFIGKLSHLDHIEPPKNNLEVMVNNLSVGGASGSTMASSGDHGSPALASRASLSSLPSSDR</sequence>
<organism evidence="9 10">
    <name type="scientific">Dimargaris verticillata</name>
    <dbReference type="NCBI Taxonomy" id="2761393"/>
    <lineage>
        <taxon>Eukaryota</taxon>
        <taxon>Fungi</taxon>
        <taxon>Fungi incertae sedis</taxon>
        <taxon>Zoopagomycota</taxon>
        <taxon>Kickxellomycotina</taxon>
        <taxon>Dimargaritomycetes</taxon>
        <taxon>Dimargaritales</taxon>
        <taxon>Dimargaritaceae</taxon>
        <taxon>Dimargaris</taxon>
    </lineage>
</organism>
<feature type="compositionally biased region" description="Low complexity" evidence="7">
    <location>
        <begin position="194"/>
        <end position="207"/>
    </location>
</feature>
<evidence type="ECO:0000256" key="2">
    <source>
        <dbReference type="ARBA" id="ARBA00009150"/>
    </source>
</evidence>
<feature type="region of interest" description="Disordered" evidence="7">
    <location>
        <begin position="559"/>
        <end position="584"/>
    </location>
</feature>
<reference evidence="9" key="1">
    <citation type="submission" date="2022-07" db="EMBL/GenBank/DDBJ databases">
        <title>Phylogenomic reconstructions and comparative analyses of Kickxellomycotina fungi.</title>
        <authorList>
            <person name="Reynolds N.K."/>
            <person name="Stajich J.E."/>
            <person name="Barry K."/>
            <person name="Grigoriev I.V."/>
            <person name="Crous P."/>
            <person name="Smith M.E."/>
        </authorList>
    </citation>
    <scope>NUCLEOTIDE SEQUENCE</scope>
    <source>
        <strain evidence="9">RSA 567</strain>
    </source>
</reference>
<feature type="region of interest" description="Disordered" evidence="7">
    <location>
        <begin position="136"/>
        <end position="236"/>
    </location>
</feature>
<dbReference type="GO" id="GO:0006896">
    <property type="term" value="P:Golgi to vacuole transport"/>
    <property type="evidence" value="ECO:0007669"/>
    <property type="project" value="TreeGrafter"/>
</dbReference>
<feature type="region of interest" description="Disordered" evidence="7">
    <location>
        <begin position="1393"/>
        <end position="1421"/>
    </location>
</feature>
<feature type="domain" description="Vacuolar protein sorting-associated protein 54 C-terminal" evidence="8">
    <location>
        <begin position="1139"/>
        <end position="1270"/>
    </location>
</feature>
<evidence type="ECO:0000313" key="9">
    <source>
        <dbReference type="EMBL" id="KAJ1978188.1"/>
    </source>
</evidence>
<dbReference type="Gene3D" id="6.10.250.860">
    <property type="match status" value="1"/>
</dbReference>
<dbReference type="Pfam" id="PF07928">
    <property type="entry name" value="Vps54"/>
    <property type="match status" value="1"/>
</dbReference>
<feature type="compositionally biased region" description="Polar residues" evidence="7">
    <location>
        <begin position="1000"/>
        <end position="1020"/>
    </location>
</feature>
<proteinExistence type="inferred from homology"/>
<dbReference type="EMBL" id="JANBQB010000292">
    <property type="protein sequence ID" value="KAJ1978188.1"/>
    <property type="molecule type" value="Genomic_DNA"/>
</dbReference>
<feature type="compositionally biased region" description="Low complexity" evidence="7">
    <location>
        <begin position="567"/>
        <end position="576"/>
    </location>
</feature>
<evidence type="ECO:0000256" key="6">
    <source>
        <dbReference type="ARBA" id="ARBA00023054"/>
    </source>
</evidence>
<name>A0A9W8B0Y8_9FUNG</name>
<keyword evidence="6" id="KW-0175">Coiled coil</keyword>
<dbReference type="OrthoDB" id="10259024at2759"/>
<dbReference type="GO" id="GO:0019905">
    <property type="term" value="F:syntaxin binding"/>
    <property type="evidence" value="ECO:0007669"/>
    <property type="project" value="TreeGrafter"/>
</dbReference>
<dbReference type="GO" id="GO:0000938">
    <property type="term" value="C:GARP complex"/>
    <property type="evidence" value="ECO:0007669"/>
    <property type="project" value="InterPro"/>
</dbReference>
<accession>A0A9W8B0Y8</accession>
<dbReference type="PANTHER" id="PTHR12965:SF0">
    <property type="entry name" value="VACUOLAR PROTEIN SORTING-ASSOCIATED PROTEIN 54"/>
    <property type="match status" value="1"/>
</dbReference>
<evidence type="ECO:0000256" key="4">
    <source>
        <dbReference type="ARBA" id="ARBA00022927"/>
    </source>
</evidence>
<comment type="subcellular location">
    <subcellularLocation>
        <location evidence="1">Golgi apparatus</location>
        <location evidence="1">trans-Golgi network</location>
    </subcellularLocation>
</comment>
<dbReference type="InterPro" id="IPR039745">
    <property type="entry name" value="Vps54"/>
</dbReference>
<keyword evidence="10" id="KW-1185">Reference proteome</keyword>
<evidence type="ECO:0000313" key="10">
    <source>
        <dbReference type="Proteomes" id="UP001151582"/>
    </source>
</evidence>
<feature type="region of interest" description="Disordered" evidence="7">
    <location>
        <begin position="1000"/>
        <end position="1052"/>
    </location>
</feature>
<evidence type="ECO:0000256" key="3">
    <source>
        <dbReference type="ARBA" id="ARBA00022448"/>
    </source>
</evidence>
<keyword evidence="4" id="KW-0653">Protein transport</keyword>
<dbReference type="GO" id="GO:0042147">
    <property type="term" value="P:retrograde transport, endosome to Golgi"/>
    <property type="evidence" value="ECO:0007669"/>
    <property type="project" value="InterPro"/>
</dbReference>
<evidence type="ECO:0000256" key="7">
    <source>
        <dbReference type="SAM" id="MobiDB-lite"/>
    </source>
</evidence>
<evidence type="ECO:0000256" key="5">
    <source>
        <dbReference type="ARBA" id="ARBA00023034"/>
    </source>
</evidence>
<protein>
    <recommendedName>
        <fullName evidence="8">Vacuolar protein sorting-associated protein 54 C-terminal domain-containing protein</fullName>
    </recommendedName>
</protein>
<evidence type="ECO:0000256" key="1">
    <source>
        <dbReference type="ARBA" id="ARBA00004601"/>
    </source>
</evidence>
<feature type="compositionally biased region" description="Low complexity" evidence="7">
    <location>
        <begin position="1028"/>
        <end position="1045"/>
    </location>
</feature>
<evidence type="ECO:0000259" key="8">
    <source>
        <dbReference type="Pfam" id="PF07928"/>
    </source>
</evidence>
<comment type="similarity">
    <text evidence="2">Belongs to the VPS54 family.</text>
</comment>
<dbReference type="Gene3D" id="1.20.1280.130">
    <property type="match status" value="1"/>
</dbReference>
<keyword evidence="5" id="KW-0333">Golgi apparatus</keyword>
<gene>
    <name evidence="9" type="ORF">H4R34_003295</name>
</gene>
<dbReference type="PANTHER" id="PTHR12965">
    <property type="entry name" value="VACUOLAR PROTEIN SORTING 54"/>
    <property type="match status" value="1"/>
</dbReference>
<feature type="region of interest" description="Disordered" evidence="7">
    <location>
        <begin position="336"/>
        <end position="362"/>
    </location>
</feature>
<dbReference type="GO" id="GO:0005829">
    <property type="term" value="C:cytosol"/>
    <property type="evidence" value="ECO:0007669"/>
    <property type="project" value="GOC"/>
</dbReference>